<accession>F5RE62</accession>
<keyword evidence="1" id="KW-0472">Membrane</keyword>
<dbReference type="Proteomes" id="UP000005019">
    <property type="component" value="Unassembled WGS sequence"/>
</dbReference>
<dbReference type="EMBL" id="AFHG01000052">
    <property type="protein sequence ID" value="EGK71193.1"/>
    <property type="molecule type" value="Genomic_DNA"/>
</dbReference>
<reference evidence="2 3" key="1">
    <citation type="journal article" date="2011" name="J. Bacteriol.">
        <title>Genome sequence of Methyloversatilis universalis FAM5T, a methylotrophic representative of the order Rhodocyclales.</title>
        <authorList>
            <person name="Kittichotirat W."/>
            <person name="Good N.M."/>
            <person name="Hall R."/>
            <person name="Bringel F."/>
            <person name="Lajus A."/>
            <person name="Medigue C."/>
            <person name="Smalley N.E."/>
            <person name="Beck D."/>
            <person name="Bumgarner R."/>
            <person name="Vuilleumier S."/>
            <person name="Kalyuzhnaya M.G."/>
        </authorList>
    </citation>
    <scope>NUCLEOTIDE SEQUENCE [LARGE SCALE GENOMIC DNA]</scope>
    <source>
        <strain evidence="3">ATCC BAA-1314 / JCM 13912 / FAM5</strain>
    </source>
</reference>
<evidence type="ECO:0000313" key="2">
    <source>
        <dbReference type="EMBL" id="EGK71193.1"/>
    </source>
</evidence>
<keyword evidence="3" id="KW-1185">Reference proteome</keyword>
<dbReference type="OrthoDB" id="8565010at2"/>
<feature type="transmembrane region" description="Helical" evidence="1">
    <location>
        <begin position="44"/>
        <end position="66"/>
    </location>
</feature>
<evidence type="ECO:0000313" key="3">
    <source>
        <dbReference type="Proteomes" id="UP000005019"/>
    </source>
</evidence>
<dbReference type="STRING" id="1000565.METUNv1_02580"/>
<name>F5RE62_METUF</name>
<keyword evidence="1" id="KW-1133">Transmembrane helix</keyword>
<evidence type="ECO:0008006" key="4">
    <source>
        <dbReference type="Google" id="ProtNLM"/>
    </source>
</evidence>
<dbReference type="AlphaFoldDB" id="F5RE62"/>
<organism evidence="2 3">
    <name type="scientific">Methyloversatilis universalis (strain ATCC BAA-1314 / DSM 25237 / JCM 13912 / CCUG 52030 / FAM5)</name>
    <dbReference type="NCBI Taxonomy" id="1000565"/>
    <lineage>
        <taxon>Bacteria</taxon>
        <taxon>Pseudomonadati</taxon>
        <taxon>Pseudomonadota</taxon>
        <taxon>Betaproteobacteria</taxon>
        <taxon>Nitrosomonadales</taxon>
        <taxon>Sterolibacteriaceae</taxon>
        <taxon>Methyloversatilis</taxon>
    </lineage>
</organism>
<dbReference type="RefSeq" id="WP_008062287.1">
    <property type="nucleotide sequence ID" value="NZ_AFHG01000052.1"/>
</dbReference>
<gene>
    <name evidence="2" type="ORF">METUNv1_02580</name>
</gene>
<evidence type="ECO:0000256" key="1">
    <source>
        <dbReference type="SAM" id="Phobius"/>
    </source>
</evidence>
<keyword evidence="1" id="KW-0812">Transmembrane</keyword>
<feature type="transmembrane region" description="Helical" evidence="1">
    <location>
        <begin position="12"/>
        <end position="32"/>
    </location>
</feature>
<proteinExistence type="predicted"/>
<sequence length="68" mass="7270">MDQAPVPLVRGSLRALKIILLTFTGIGRTRMINRTTEGLGPQHFLLGGLFAAILVNVALVSLVLWATG</sequence>
<comment type="caution">
    <text evidence="2">The sequence shown here is derived from an EMBL/GenBank/DDBJ whole genome shotgun (WGS) entry which is preliminary data.</text>
</comment>
<protein>
    <recommendedName>
        <fullName evidence="4">DUF2970 domain-containing protein</fullName>
    </recommendedName>
</protein>